<sequence>MKLILKDKQEIEISNTNINYNTNLSEDERRSITFVLDEPTLTTENLIKMLTRENLEHVEINSAAKTIEKENLKLITVSENLTDDHYRIEIRLSTN</sequence>
<dbReference type="EMBL" id="BK032579">
    <property type="protein sequence ID" value="DAF49288.1"/>
    <property type="molecule type" value="Genomic_DNA"/>
</dbReference>
<protein>
    <submittedName>
        <fullName evidence="1">Uncharacterized protein</fullName>
    </submittedName>
</protein>
<reference evidence="1" key="1">
    <citation type="journal article" date="2021" name="Proc. Natl. Acad. Sci. U.S.A.">
        <title>A Catalog of Tens of Thousands of Viruses from Human Metagenomes Reveals Hidden Associations with Chronic Diseases.</title>
        <authorList>
            <person name="Tisza M.J."/>
            <person name="Buck C.B."/>
        </authorList>
    </citation>
    <scope>NUCLEOTIDE SEQUENCE</scope>
    <source>
        <strain evidence="1">CtX0L1</strain>
    </source>
</reference>
<evidence type="ECO:0000313" key="1">
    <source>
        <dbReference type="EMBL" id="DAF49288.1"/>
    </source>
</evidence>
<accession>A0A8S5SEE3</accession>
<proteinExistence type="predicted"/>
<organism evidence="1">
    <name type="scientific">virus sp. ctX0L1</name>
    <dbReference type="NCBI Taxonomy" id="2827992"/>
    <lineage>
        <taxon>Viruses</taxon>
    </lineage>
</organism>
<name>A0A8S5SEE3_9VIRU</name>